<proteinExistence type="inferred from homology"/>
<name>A0AAW2Z612_9EUKA</name>
<evidence type="ECO:0000256" key="6">
    <source>
        <dbReference type="SAM" id="Phobius"/>
    </source>
</evidence>
<keyword evidence="5 6" id="KW-0472">Membrane</keyword>
<dbReference type="Pfam" id="PF10270">
    <property type="entry name" value="MMgT"/>
    <property type="match status" value="1"/>
</dbReference>
<evidence type="ECO:0000256" key="4">
    <source>
        <dbReference type="ARBA" id="ARBA00022989"/>
    </source>
</evidence>
<protein>
    <submittedName>
        <fullName evidence="7">Mmgt</fullName>
    </submittedName>
</protein>
<dbReference type="EMBL" id="JAOPGA020001078">
    <property type="protein sequence ID" value="KAL0484870.1"/>
    <property type="molecule type" value="Genomic_DNA"/>
</dbReference>
<evidence type="ECO:0000313" key="8">
    <source>
        <dbReference type="Proteomes" id="UP001431209"/>
    </source>
</evidence>
<dbReference type="GO" id="GO:0012505">
    <property type="term" value="C:endomembrane system"/>
    <property type="evidence" value="ECO:0007669"/>
    <property type="project" value="UniProtKB-SubCell"/>
</dbReference>
<sequence>MGLWTPLVYLGLVLLIHSLISAVQFISTHGPISLPADIAFECIIGCLISAFSYVKMTAEGEWKQISIAKAYSNLTWGRVENRPSFAHFNHRAKSIFSDKAPNNNRK</sequence>
<organism evidence="7 8">
    <name type="scientific">Acrasis kona</name>
    <dbReference type="NCBI Taxonomy" id="1008807"/>
    <lineage>
        <taxon>Eukaryota</taxon>
        <taxon>Discoba</taxon>
        <taxon>Heterolobosea</taxon>
        <taxon>Tetramitia</taxon>
        <taxon>Eutetramitia</taxon>
        <taxon>Acrasidae</taxon>
        <taxon>Acrasis</taxon>
    </lineage>
</organism>
<accession>A0AAW2Z612</accession>
<feature type="transmembrane region" description="Helical" evidence="6">
    <location>
        <begin position="32"/>
        <end position="54"/>
    </location>
</feature>
<keyword evidence="3 6" id="KW-0812">Transmembrane</keyword>
<evidence type="ECO:0000313" key="7">
    <source>
        <dbReference type="EMBL" id="KAL0484870.1"/>
    </source>
</evidence>
<dbReference type="Proteomes" id="UP001431209">
    <property type="component" value="Unassembled WGS sequence"/>
</dbReference>
<feature type="transmembrane region" description="Helical" evidence="6">
    <location>
        <begin position="7"/>
        <end position="26"/>
    </location>
</feature>
<gene>
    <name evidence="7" type="ORF">AKO1_003591</name>
</gene>
<dbReference type="AlphaFoldDB" id="A0AAW2Z612"/>
<evidence type="ECO:0000256" key="5">
    <source>
        <dbReference type="ARBA" id="ARBA00023136"/>
    </source>
</evidence>
<dbReference type="InterPro" id="IPR018937">
    <property type="entry name" value="MMgT"/>
</dbReference>
<comment type="subcellular location">
    <subcellularLocation>
        <location evidence="1">Endomembrane system</location>
        <topology evidence="1">Multi-pass membrane protein</topology>
    </subcellularLocation>
</comment>
<evidence type="ECO:0000256" key="2">
    <source>
        <dbReference type="ARBA" id="ARBA00006109"/>
    </source>
</evidence>
<evidence type="ECO:0000256" key="3">
    <source>
        <dbReference type="ARBA" id="ARBA00022692"/>
    </source>
</evidence>
<keyword evidence="4 6" id="KW-1133">Transmembrane helix</keyword>
<comment type="similarity">
    <text evidence="2">Belongs to the membrane magnesium transporter (TC 1.A.67) family.</text>
</comment>
<keyword evidence="8" id="KW-1185">Reference proteome</keyword>
<evidence type="ECO:0000256" key="1">
    <source>
        <dbReference type="ARBA" id="ARBA00004127"/>
    </source>
</evidence>
<comment type="caution">
    <text evidence="7">The sequence shown here is derived from an EMBL/GenBank/DDBJ whole genome shotgun (WGS) entry which is preliminary data.</text>
</comment>
<reference evidence="7 8" key="1">
    <citation type="submission" date="2024-03" db="EMBL/GenBank/DDBJ databases">
        <title>The Acrasis kona genome and developmental transcriptomes reveal deep origins of eukaryotic multicellular pathways.</title>
        <authorList>
            <person name="Sheikh S."/>
            <person name="Fu C.-J."/>
            <person name="Brown M.W."/>
            <person name="Baldauf S.L."/>
        </authorList>
    </citation>
    <scope>NUCLEOTIDE SEQUENCE [LARGE SCALE GENOMIC DNA]</scope>
    <source>
        <strain evidence="7 8">ATCC MYA-3509</strain>
    </source>
</reference>